<evidence type="ECO:0000256" key="5">
    <source>
        <dbReference type="ARBA" id="ARBA00022989"/>
    </source>
</evidence>
<gene>
    <name evidence="9" type="ORF">GXN74_05940</name>
</gene>
<dbReference type="RefSeq" id="WP_162370002.1">
    <property type="nucleotide sequence ID" value="NZ_JAAEEH010000012.1"/>
</dbReference>
<feature type="transmembrane region" description="Helical" evidence="7">
    <location>
        <begin position="259"/>
        <end position="277"/>
    </location>
</feature>
<dbReference type="PANTHER" id="PTHR23514:SF3">
    <property type="entry name" value="BYPASS OF STOP CODON PROTEIN 6"/>
    <property type="match status" value="1"/>
</dbReference>
<dbReference type="InterPro" id="IPR011701">
    <property type="entry name" value="MFS"/>
</dbReference>
<keyword evidence="6 7" id="KW-0472">Membrane</keyword>
<dbReference type="Proteomes" id="UP000461585">
    <property type="component" value="Unassembled WGS sequence"/>
</dbReference>
<dbReference type="EMBL" id="JAAEEH010000012">
    <property type="protein sequence ID" value="NDL67277.1"/>
    <property type="molecule type" value="Genomic_DNA"/>
</dbReference>
<dbReference type="GO" id="GO:0005886">
    <property type="term" value="C:plasma membrane"/>
    <property type="evidence" value="ECO:0007669"/>
    <property type="project" value="UniProtKB-SubCell"/>
</dbReference>
<feature type="transmembrane region" description="Helical" evidence="7">
    <location>
        <begin position="220"/>
        <end position="239"/>
    </location>
</feature>
<dbReference type="Gene3D" id="1.20.1250.20">
    <property type="entry name" value="MFS general substrate transporter like domains"/>
    <property type="match status" value="2"/>
</dbReference>
<reference evidence="9 10" key="1">
    <citation type="submission" date="2020-01" db="EMBL/GenBank/DDBJ databases">
        <title>Anaeroalcalibacter tamaniensis gen. nov., sp. nov., moderately halophilic strictly anaerobic fermenter bacterium from mud volcano of Taman peninsula.</title>
        <authorList>
            <person name="Frolova A."/>
            <person name="Merkel A.Y."/>
            <person name="Slobodkin A.I."/>
        </authorList>
    </citation>
    <scope>NUCLEOTIDE SEQUENCE [LARGE SCALE GENOMIC DNA]</scope>
    <source>
        <strain evidence="9 10">F-3ap</strain>
    </source>
</reference>
<comment type="subcellular location">
    <subcellularLocation>
        <location evidence="1">Cell membrane</location>
        <topology evidence="1">Multi-pass membrane protein</topology>
    </subcellularLocation>
</comment>
<dbReference type="InterPro" id="IPR051788">
    <property type="entry name" value="MFS_Transporter"/>
</dbReference>
<dbReference type="AlphaFoldDB" id="A0A7X5KNZ6"/>
<dbReference type="GO" id="GO:0022857">
    <property type="term" value="F:transmembrane transporter activity"/>
    <property type="evidence" value="ECO:0007669"/>
    <property type="project" value="InterPro"/>
</dbReference>
<accession>A0A7X5KNZ6</accession>
<evidence type="ECO:0000313" key="9">
    <source>
        <dbReference type="EMBL" id="NDL67277.1"/>
    </source>
</evidence>
<feature type="domain" description="Major facilitator superfamily (MFS) profile" evidence="8">
    <location>
        <begin position="5"/>
        <end position="398"/>
    </location>
</feature>
<dbReference type="PANTHER" id="PTHR23514">
    <property type="entry name" value="BYPASS OF STOP CODON PROTEIN 6"/>
    <property type="match status" value="1"/>
</dbReference>
<comment type="similarity">
    <text evidence="2">Belongs to the major facilitator superfamily.</text>
</comment>
<evidence type="ECO:0000256" key="2">
    <source>
        <dbReference type="ARBA" id="ARBA00008335"/>
    </source>
</evidence>
<dbReference type="InterPro" id="IPR036259">
    <property type="entry name" value="MFS_trans_sf"/>
</dbReference>
<keyword evidence="4 7" id="KW-0812">Transmembrane</keyword>
<evidence type="ECO:0000313" key="10">
    <source>
        <dbReference type="Proteomes" id="UP000461585"/>
    </source>
</evidence>
<dbReference type="PROSITE" id="PS50850">
    <property type="entry name" value="MFS"/>
    <property type="match status" value="1"/>
</dbReference>
<evidence type="ECO:0000256" key="1">
    <source>
        <dbReference type="ARBA" id="ARBA00004651"/>
    </source>
</evidence>
<evidence type="ECO:0000256" key="6">
    <source>
        <dbReference type="ARBA" id="ARBA00023136"/>
    </source>
</evidence>
<keyword evidence="3" id="KW-0813">Transport</keyword>
<feature type="transmembrane region" description="Helical" evidence="7">
    <location>
        <begin position="40"/>
        <end position="59"/>
    </location>
</feature>
<feature type="transmembrane region" description="Helical" evidence="7">
    <location>
        <begin position="128"/>
        <end position="148"/>
    </location>
</feature>
<sequence length="407" mass="42844">MATIFLLIIYMSFISLGLPDSLLGVAWPVMRPGFGLPLEAAGAVSMTIAVGTILSSLVSGHATKLLGTGKVVLGSCILTAGALMGYSLAPGFGWVVALAVPLGFGGGAVDAALNSYVAAHYKAHHMSWLHSFWGVGATLGPVVMAAAMGSEGNWRMGYRATSLIQFGLVLVLLLSLPLWAKMEKLHHKRREAAGLAEAGDGLQDQGTAAKGPLQVPGVKFALASFLFYCGAETTMGLWGSSFLVQTRGLAPETAARWVSFYYGGIMLGRFLTGFLTFQVSSRRLVRAGQAVAILGAAALLLPLPPVLLMGSFVLMGLGYAPVFPGMIHETPRLFGWEHSPKIIGYQMAFAYVGVTFFPPLFGWIAARTDLAAMPVFLLACLGGLAASQLRLSFIDGGRNGNAGARHH</sequence>
<evidence type="ECO:0000256" key="4">
    <source>
        <dbReference type="ARBA" id="ARBA00022692"/>
    </source>
</evidence>
<protein>
    <submittedName>
        <fullName evidence="9">MFS transporter</fullName>
    </submittedName>
</protein>
<dbReference type="Pfam" id="PF07690">
    <property type="entry name" value="MFS_1"/>
    <property type="match status" value="2"/>
</dbReference>
<feature type="transmembrane region" description="Helical" evidence="7">
    <location>
        <begin position="71"/>
        <end position="89"/>
    </location>
</feature>
<evidence type="ECO:0000259" key="8">
    <source>
        <dbReference type="PROSITE" id="PS50850"/>
    </source>
</evidence>
<evidence type="ECO:0000256" key="3">
    <source>
        <dbReference type="ARBA" id="ARBA00022448"/>
    </source>
</evidence>
<comment type="caution">
    <text evidence="9">The sequence shown here is derived from an EMBL/GenBank/DDBJ whole genome shotgun (WGS) entry which is preliminary data.</text>
</comment>
<dbReference type="InterPro" id="IPR020846">
    <property type="entry name" value="MFS_dom"/>
</dbReference>
<keyword evidence="5 7" id="KW-1133">Transmembrane helix</keyword>
<proteinExistence type="inferred from homology"/>
<feature type="transmembrane region" description="Helical" evidence="7">
    <location>
        <begin position="160"/>
        <end position="180"/>
    </location>
</feature>
<name>A0A7X5KNZ6_9FIRM</name>
<keyword evidence="10" id="KW-1185">Reference proteome</keyword>
<organism evidence="9 10">
    <name type="scientific">Anaerotalea alkaliphila</name>
    <dbReference type="NCBI Taxonomy" id="2662126"/>
    <lineage>
        <taxon>Bacteria</taxon>
        <taxon>Bacillati</taxon>
        <taxon>Bacillota</taxon>
        <taxon>Clostridia</taxon>
        <taxon>Eubacteriales</taxon>
        <taxon>Anaerotalea</taxon>
    </lineage>
</organism>
<dbReference type="SUPFAM" id="SSF103473">
    <property type="entry name" value="MFS general substrate transporter"/>
    <property type="match status" value="1"/>
</dbReference>
<feature type="transmembrane region" description="Helical" evidence="7">
    <location>
        <begin position="348"/>
        <end position="365"/>
    </location>
</feature>
<feature type="transmembrane region" description="Helical" evidence="7">
    <location>
        <begin position="95"/>
        <end position="116"/>
    </location>
</feature>
<evidence type="ECO:0000256" key="7">
    <source>
        <dbReference type="SAM" id="Phobius"/>
    </source>
</evidence>
<feature type="transmembrane region" description="Helical" evidence="7">
    <location>
        <begin position="371"/>
        <end position="389"/>
    </location>
</feature>